<name>A0A0Q3WYL5_9BACI</name>
<accession>A0A0Q3WYL5</accession>
<dbReference type="Pfam" id="PF04909">
    <property type="entry name" value="Amidohydro_2"/>
    <property type="match status" value="1"/>
</dbReference>
<evidence type="ECO:0000313" key="4">
    <source>
        <dbReference type="Proteomes" id="UP000051888"/>
    </source>
</evidence>
<evidence type="ECO:0000259" key="2">
    <source>
        <dbReference type="Pfam" id="PF04909"/>
    </source>
</evidence>
<dbReference type="SUPFAM" id="SSF51556">
    <property type="entry name" value="Metallo-dependent hydrolases"/>
    <property type="match status" value="1"/>
</dbReference>
<dbReference type="GO" id="GO:0016831">
    <property type="term" value="F:carboxy-lyase activity"/>
    <property type="evidence" value="ECO:0007669"/>
    <property type="project" value="InterPro"/>
</dbReference>
<keyword evidence="4" id="KW-1185">Reference proteome</keyword>
<dbReference type="PANTHER" id="PTHR21240:SF19">
    <property type="entry name" value="CATALYTIC_ HYDROLASE"/>
    <property type="match status" value="1"/>
</dbReference>
<keyword evidence="1" id="KW-0456">Lyase</keyword>
<dbReference type="STRING" id="157838.AN964_11800"/>
<dbReference type="GO" id="GO:0016787">
    <property type="term" value="F:hydrolase activity"/>
    <property type="evidence" value="ECO:0007669"/>
    <property type="project" value="UniProtKB-KW"/>
</dbReference>
<dbReference type="EMBL" id="LJJC01000004">
    <property type="protein sequence ID" value="KQL54111.1"/>
    <property type="molecule type" value="Genomic_DNA"/>
</dbReference>
<evidence type="ECO:0000313" key="3">
    <source>
        <dbReference type="EMBL" id="KQL54111.1"/>
    </source>
</evidence>
<dbReference type="AlphaFoldDB" id="A0A0Q3WYL5"/>
<sequence>MFIDIHVHPNFYEGIDRGKDIFALRQEGLNIHKNSIATIQHVKNQMKCAGLDKLCLLAQDESSIYGQPLVSNQEVADLINQAPELFFGFASVDPLTDKWEEELYFAFRELKLNGLSLNLSKLKIYPTDPSLRKLYEICLEENKPILFHSGCSYEKNTISKYSHPLEFEEIAANYSKLRIGLEHFGWPWVKDTAMLLLKYQNVYADTAALFFDSASEFYQSLFTKELELTWVERSLRHQIMFGSDNPRFEQIRMAHALEKLGLSEETLKLIKGENAMAFMGMTHD</sequence>
<dbReference type="PANTHER" id="PTHR21240">
    <property type="entry name" value="2-AMINO-3-CARBOXYLMUCONATE-6-SEMIALDEHYDE DECARBOXYLASE"/>
    <property type="match status" value="1"/>
</dbReference>
<reference evidence="3 4" key="1">
    <citation type="submission" date="2015-09" db="EMBL/GenBank/DDBJ databases">
        <title>Genome sequencing project for genomic taxonomy and phylogenomics of Bacillus-like bacteria.</title>
        <authorList>
            <person name="Liu B."/>
            <person name="Wang J."/>
            <person name="Zhu Y."/>
            <person name="Liu G."/>
            <person name="Chen Q."/>
            <person name="Chen Z."/>
            <person name="Lan J."/>
            <person name="Che J."/>
            <person name="Ge C."/>
            <person name="Shi H."/>
            <person name="Pan Z."/>
            <person name="Liu X."/>
        </authorList>
    </citation>
    <scope>NUCLEOTIDE SEQUENCE [LARGE SCALE GENOMIC DNA]</scope>
    <source>
        <strain evidence="3 4">LMG 18435</strain>
    </source>
</reference>
<comment type="caution">
    <text evidence="3">The sequence shown here is derived from an EMBL/GenBank/DDBJ whole genome shotgun (WGS) entry which is preliminary data.</text>
</comment>
<keyword evidence="3" id="KW-0378">Hydrolase</keyword>
<dbReference type="Proteomes" id="UP000051888">
    <property type="component" value="Unassembled WGS sequence"/>
</dbReference>
<dbReference type="Gene3D" id="3.20.20.140">
    <property type="entry name" value="Metal-dependent hydrolases"/>
    <property type="match status" value="1"/>
</dbReference>
<evidence type="ECO:0000256" key="1">
    <source>
        <dbReference type="ARBA" id="ARBA00023239"/>
    </source>
</evidence>
<dbReference type="InterPro" id="IPR032466">
    <property type="entry name" value="Metal_Hydrolase"/>
</dbReference>
<dbReference type="RefSeq" id="WP_055739866.1">
    <property type="nucleotide sequence ID" value="NZ_JAAIWL010000009.1"/>
</dbReference>
<gene>
    <name evidence="3" type="ORF">AN964_11800</name>
</gene>
<dbReference type="InterPro" id="IPR032465">
    <property type="entry name" value="ACMSD"/>
</dbReference>
<protein>
    <submittedName>
        <fullName evidence="3">Amidohydrolase</fullName>
    </submittedName>
</protein>
<dbReference type="PATRIC" id="fig|157838.3.peg.2597"/>
<proteinExistence type="predicted"/>
<feature type="domain" description="Amidohydrolase-related" evidence="2">
    <location>
        <begin position="70"/>
        <end position="278"/>
    </location>
</feature>
<dbReference type="InterPro" id="IPR006680">
    <property type="entry name" value="Amidohydro-rel"/>
</dbReference>
<organism evidence="3 4">
    <name type="scientific">Heyndrickxia shackletonii</name>
    <dbReference type="NCBI Taxonomy" id="157838"/>
    <lineage>
        <taxon>Bacteria</taxon>
        <taxon>Bacillati</taxon>
        <taxon>Bacillota</taxon>
        <taxon>Bacilli</taxon>
        <taxon>Bacillales</taxon>
        <taxon>Bacillaceae</taxon>
        <taxon>Heyndrickxia</taxon>
    </lineage>
</organism>
<dbReference type="OrthoDB" id="9771932at2"/>